<dbReference type="AlphaFoldDB" id="A0A1X7AJ53"/>
<accession>A0A1X7AJ53</accession>
<gene>
    <name evidence="1" type="ORF">EHSB41UT_02114</name>
</gene>
<name>A0A1X7AJ53_9GAMM</name>
<dbReference type="Proteomes" id="UP000196573">
    <property type="component" value="Unassembled WGS sequence"/>
</dbReference>
<dbReference type="PROSITE" id="PS51257">
    <property type="entry name" value="PROKAR_LIPOPROTEIN"/>
    <property type="match status" value="1"/>
</dbReference>
<evidence type="ECO:0000313" key="1">
    <source>
        <dbReference type="EMBL" id="SMA46259.1"/>
    </source>
</evidence>
<reference evidence="1 2" key="1">
    <citation type="submission" date="2017-03" db="EMBL/GenBank/DDBJ databases">
        <authorList>
            <person name="Afonso C.L."/>
            <person name="Miller P.J."/>
            <person name="Scott M.A."/>
            <person name="Spackman E."/>
            <person name="Goraichik I."/>
            <person name="Dimitrov K.M."/>
            <person name="Suarez D.L."/>
            <person name="Swayne D.E."/>
        </authorList>
    </citation>
    <scope>NUCLEOTIDE SEQUENCE [LARGE SCALE GENOMIC DNA]</scope>
    <source>
        <strain evidence="1">SB41UT1</strain>
    </source>
</reference>
<dbReference type="EMBL" id="FWPT01000004">
    <property type="protein sequence ID" value="SMA46259.1"/>
    <property type="molecule type" value="Genomic_DNA"/>
</dbReference>
<protein>
    <submittedName>
        <fullName evidence="1">Uncharacterized protein</fullName>
    </submittedName>
</protein>
<evidence type="ECO:0000313" key="2">
    <source>
        <dbReference type="Proteomes" id="UP000196573"/>
    </source>
</evidence>
<sequence length="193" mass="20951">MAQSGYKAVNRRRMKTLKYIITAAFLVAALAGCQSQPRKDASLEIYSPAGPVVAAIEADIAANRLTRPTGNNALEKIHRLSLIAPGDARIEQYKDEVAVQLVKLGQQAFLDKKYERARLLALRALKISPETPEAGFILDAVTEARKPTGRRTTPSETIVIEEVEAPESVGIITVTVPSLESTTLTTEQPVAEN</sequence>
<proteinExistence type="predicted"/>
<organism evidence="1 2">
    <name type="scientific">Parendozoicomonas haliclonae</name>
    <dbReference type="NCBI Taxonomy" id="1960125"/>
    <lineage>
        <taxon>Bacteria</taxon>
        <taxon>Pseudomonadati</taxon>
        <taxon>Pseudomonadota</taxon>
        <taxon>Gammaproteobacteria</taxon>
        <taxon>Oceanospirillales</taxon>
        <taxon>Endozoicomonadaceae</taxon>
        <taxon>Parendozoicomonas</taxon>
    </lineage>
</organism>
<keyword evidence="2" id="KW-1185">Reference proteome</keyword>